<evidence type="ECO:0000256" key="7">
    <source>
        <dbReference type="ARBA" id="ARBA00023136"/>
    </source>
</evidence>
<evidence type="ECO:0000256" key="8">
    <source>
        <dbReference type="ARBA" id="ARBA00023143"/>
    </source>
</evidence>
<evidence type="ECO:0000256" key="6">
    <source>
        <dbReference type="ARBA" id="ARBA00022989"/>
    </source>
</evidence>
<evidence type="ECO:0000256" key="3">
    <source>
        <dbReference type="ARBA" id="ARBA00021717"/>
    </source>
</evidence>
<evidence type="ECO:0000256" key="1">
    <source>
        <dbReference type="ARBA" id="ARBA00002578"/>
    </source>
</evidence>
<evidence type="ECO:0000256" key="4">
    <source>
        <dbReference type="ARBA" id="ARBA00022475"/>
    </source>
</evidence>
<keyword evidence="11" id="KW-0966">Cell projection</keyword>
<keyword evidence="8 10" id="KW-0975">Bacterial flagellum</keyword>
<dbReference type="Proteomes" id="UP000306825">
    <property type="component" value="Chromosome"/>
</dbReference>
<organism evidence="11 13">
    <name type="scientific">Caminibacter mediatlanticus TB-2</name>
    <dbReference type="NCBI Taxonomy" id="391592"/>
    <lineage>
        <taxon>Bacteria</taxon>
        <taxon>Pseudomonadati</taxon>
        <taxon>Campylobacterota</taxon>
        <taxon>Epsilonproteobacteria</taxon>
        <taxon>Nautiliales</taxon>
        <taxon>Nautiliaceae</taxon>
        <taxon>Caminibacter</taxon>
    </lineage>
</organism>
<comment type="function">
    <text evidence="1 10">Role in flagellar biosynthesis.</text>
</comment>
<evidence type="ECO:0000256" key="5">
    <source>
        <dbReference type="ARBA" id="ARBA00022692"/>
    </source>
</evidence>
<dbReference type="GO" id="GO:0044780">
    <property type="term" value="P:bacterial-type flagellum assembly"/>
    <property type="evidence" value="ECO:0007669"/>
    <property type="project" value="UniProtKB-UniRule"/>
</dbReference>
<dbReference type="Pfam" id="PF01311">
    <property type="entry name" value="Bac_export_1"/>
    <property type="match status" value="1"/>
</dbReference>
<dbReference type="InterPro" id="IPR006303">
    <property type="entry name" value="FliR"/>
</dbReference>
<comment type="subcellular location">
    <subcellularLocation>
        <location evidence="10">Cell membrane</location>
        <topology evidence="10">Multi-pass membrane protein</topology>
    </subcellularLocation>
    <subcellularLocation>
        <location evidence="10">Bacterial flagellum basal body</location>
    </subcellularLocation>
</comment>
<dbReference type="RefSeq" id="WP_007475086.1">
    <property type="nucleotide sequence ID" value="NZ_ABCJ01000007.1"/>
</dbReference>
<evidence type="ECO:0000256" key="2">
    <source>
        <dbReference type="ARBA" id="ARBA00009772"/>
    </source>
</evidence>
<proteinExistence type="inferred from homology"/>
<feature type="transmembrane region" description="Helical" evidence="10">
    <location>
        <begin position="177"/>
        <end position="199"/>
    </location>
</feature>
<keyword evidence="4 10" id="KW-1003">Cell membrane</keyword>
<dbReference type="PRINTS" id="PR00953">
    <property type="entry name" value="TYPE3IMRPROT"/>
</dbReference>
<reference evidence="11 13" key="1">
    <citation type="journal article" date="2011" name="Stand. Genomic Sci.">
        <title>Draft genome sequence of Caminibacter mediatlanticus strain TB-2, an epsilonproteobacterium isolated from a deep-sea hydrothermal vent.</title>
        <authorList>
            <person name="Giovannelli D."/>
            <person name="Ferriera S."/>
            <person name="Johnson J."/>
            <person name="Kravitz S."/>
            <person name="Perez-Rodriguez I."/>
            <person name="Ricci J."/>
            <person name="O'Brien C."/>
            <person name="Voordeckers J.W."/>
            <person name="Bini E."/>
            <person name="Vetriani C."/>
        </authorList>
    </citation>
    <scope>NUCLEOTIDE SEQUENCE [LARGE SCALE GENOMIC DNA]</scope>
    <source>
        <strain evidence="11 13">TB-2</strain>
    </source>
</reference>
<dbReference type="NCBIfam" id="TIGR01400">
    <property type="entry name" value="fliR"/>
    <property type="match status" value="1"/>
</dbReference>
<feature type="transmembrane region" description="Helical" evidence="10">
    <location>
        <begin position="68"/>
        <end position="90"/>
    </location>
</feature>
<dbReference type="InterPro" id="IPR002010">
    <property type="entry name" value="T3SS_IM_R"/>
</dbReference>
<gene>
    <name evidence="12" type="primary">fliR</name>
    <name evidence="11" type="ORF">CMTB2_06321</name>
    <name evidence="12" type="ORF">FE773_03185</name>
</gene>
<feature type="transmembrane region" description="Helical" evidence="10">
    <location>
        <begin position="211"/>
        <end position="238"/>
    </location>
</feature>
<keyword evidence="5 10" id="KW-0812">Transmembrane</keyword>
<dbReference type="Proteomes" id="UP000003288">
    <property type="component" value="Unassembled WGS sequence"/>
</dbReference>
<protein>
    <recommendedName>
        <fullName evidence="3 9">Flagellar biosynthetic protein FliR</fullName>
    </recommendedName>
</protein>
<accession>A0AAI9AFN9</accession>
<name>A0AAI9AFN9_9BACT</name>
<keyword evidence="7 10" id="KW-0472">Membrane</keyword>
<dbReference type="PANTHER" id="PTHR30065:SF8">
    <property type="entry name" value="FLAGELLAR BIOSYNTHETIC PROTEIN FLIR"/>
    <property type="match status" value="1"/>
</dbReference>
<evidence type="ECO:0000313" key="12">
    <source>
        <dbReference type="EMBL" id="QCT94215.1"/>
    </source>
</evidence>
<sequence length="254" mass="29075">MYSTLLSDVNVVTFLLLFIRISSFLSFLPFFNYMNIPMNVKAALSIWLSILFFPIVPKVNFEINLINILLAIFNEIAFAFFVGMALQLIFDILKFAAEQISFVMGFTMANVIDPNFGGQSTILSQFFIWIAILVFLTFGGDHLEILLLSKFMSNLPFGAFFNYHKIYEYFLVYMGKYFMIGVGLAFPIIAISLMSDIIFGMIMKTMPQFNLLVVGFPIKIFVSFIVLMAILSSMMLVFSREIKEVFKIVLGFIY</sequence>
<dbReference type="GO" id="GO:0009425">
    <property type="term" value="C:bacterial-type flagellum basal body"/>
    <property type="evidence" value="ECO:0007669"/>
    <property type="project" value="UniProtKB-SubCell"/>
</dbReference>
<feature type="transmembrane region" description="Helical" evidence="10">
    <location>
        <begin position="38"/>
        <end position="56"/>
    </location>
</feature>
<evidence type="ECO:0000256" key="9">
    <source>
        <dbReference type="NCBIfam" id="TIGR01400"/>
    </source>
</evidence>
<comment type="similarity">
    <text evidence="2 10">Belongs to the FliR/MopE/SpaR family.</text>
</comment>
<feature type="transmembrane region" description="Helical" evidence="10">
    <location>
        <begin position="126"/>
        <end position="148"/>
    </location>
</feature>
<keyword evidence="11" id="KW-0282">Flagellum</keyword>
<evidence type="ECO:0000313" key="11">
    <source>
        <dbReference type="EMBL" id="EDM23291.1"/>
    </source>
</evidence>
<evidence type="ECO:0000313" key="14">
    <source>
        <dbReference type="Proteomes" id="UP000306825"/>
    </source>
</evidence>
<keyword evidence="6 10" id="KW-1133">Transmembrane helix</keyword>
<evidence type="ECO:0000313" key="13">
    <source>
        <dbReference type="Proteomes" id="UP000003288"/>
    </source>
</evidence>
<dbReference type="GO" id="GO:0006605">
    <property type="term" value="P:protein targeting"/>
    <property type="evidence" value="ECO:0007669"/>
    <property type="project" value="UniProtKB-UniRule"/>
</dbReference>
<keyword evidence="11" id="KW-0969">Cilium</keyword>
<dbReference type="EMBL" id="CP040463">
    <property type="protein sequence ID" value="QCT94215.1"/>
    <property type="molecule type" value="Genomic_DNA"/>
</dbReference>
<evidence type="ECO:0000256" key="10">
    <source>
        <dbReference type="RuleBase" id="RU362071"/>
    </source>
</evidence>
<feature type="transmembrane region" description="Helical" evidence="10">
    <location>
        <begin position="12"/>
        <end position="31"/>
    </location>
</feature>
<dbReference type="EMBL" id="ABCJ01000007">
    <property type="protein sequence ID" value="EDM23291.1"/>
    <property type="molecule type" value="Genomic_DNA"/>
</dbReference>
<keyword evidence="14" id="KW-1185">Reference proteome</keyword>
<dbReference type="GO" id="GO:0005886">
    <property type="term" value="C:plasma membrane"/>
    <property type="evidence" value="ECO:0007669"/>
    <property type="project" value="UniProtKB-SubCell"/>
</dbReference>
<reference evidence="12 14" key="2">
    <citation type="submission" date="2019-05" db="EMBL/GenBank/DDBJ databases">
        <title>A comparative analysis of the Nautiliaceae.</title>
        <authorList>
            <person name="Grosche A."/>
            <person name="Smedile F."/>
            <person name="Vetriani C."/>
        </authorList>
    </citation>
    <scope>NUCLEOTIDE SEQUENCE [LARGE SCALE GENOMIC DNA]</scope>
    <source>
        <strain evidence="12 14">TB-2</strain>
    </source>
</reference>
<dbReference type="AlphaFoldDB" id="A0AAI9AFN9"/>
<dbReference type="PANTHER" id="PTHR30065">
    <property type="entry name" value="FLAGELLAR BIOSYNTHETIC PROTEIN FLIR"/>
    <property type="match status" value="1"/>
</dbReference>